<reference evidence="5" key="2">
    <citation type="submission" date="2018-02" db="UniProtKB">
        <authorList>
            <consortium name="EnsemblPlants"/>
        </authorList>
    </citation>
    <scope>IDENTIFICATION</scope>
    <source>
        <strain evidence="5">Williams 82</strain>
    </source>
</reference>
<dbReference type="Pfam" id="PF13041">
    <property type="entry name" value="PPR_2"/>
    <property type="match status" value="1"/>
</dbReference>
<evidence type="ECO:0000256" key="2">
    <source>
        <dbReference type="ARBA" id="ARBA00022737"/>
    </source>
</evidence>
<dbReference type="Pfam" id="PF01535">
    <property type="entry name" value="PPR"/>
    <property type="match status" value="5"/>
</dbReference>
<dbReference type="eggNOG" id="KOG4197">
    <property type="taxonomic scope" value="Eukaryota"/>
</dbReference>
<dbReference type="GO" id="GO:0003729">
    <property type="term" value="F:mRNA binding"/>
    <property type="evidence" value="ECO:0000318"/>
    <property type="project" value="GO_Central"/>
</dbReference>
<evidence type="ECO:0008006" key="7">
    <source>
        <dbReference type="Google" id="ProtNLM"/>
    </source>
</evidence>
<dbReference type="InterPro" id="IPR051114">
    <property type="entry name" value="Mito_RNA_Proc_CCM1"/>
</dbReference>
<dbReference type="InterPro" id="IPR011990">
    <property type="entry name" value="TPR-like_helical_dom_sf"/>
</dbReference>
<accession>K7LI38</accession>
<evidence type="ECO:0000313" key="4">
    <source>
        <dbReference type="EMBL" id="KRH32888.1"/>
    </source>
</evidence>
<dbReference type="NCBIfam" id="TIGR00756">
    <property type="entry name" value="PPR"/>
    <property type="match status" value="3"/>
</dbReference>
<keyword evidence="2" id="KW-0677">Repeat</keyword>
<dbReference type="SMR" id="K7LI38"/>
<dbReference type="EMBL" id="CM000843">
    <property type="protein sequence ID" value="KRH32888.1"/>
    <property type="molecule type" value="Genomic_DNA"/>
</dbReference>
<dbReference type="PANTHER" id="PTHR47934:SF6">
    <property type="entry name" value="MITOCHONDRIAL GROUP I INTRON SPLICING FACTOR CCM1-RELATED"/>
    <property type="match status" value="1"/>
</dbReference>
<dbReference type="PANTHER" id="PTHR47934">
    <property type="entry name" value="PENTATRICOPEPTIDE REPEAT-CONTAINING PROTEIN PET309, MITOCHONDRIAL"/>
    <property type="match status" value="1"/>
</dbReference>
<evidence type="ECO:0000256" key="3">
    <source>
        <dbReference type="PROSITE-ProRule" id="PRU00708"/>
    </source>
</evidence>
<dbReference type="InterPro" id="IPR002885">
    <property type="entry name" value="PPR_rpt"/>
</dbReference>
<evidence type="ECO:0000256" key="1">
    <source>
        <dbReference type="ARBA" id="ARBA00007626"/>
    </source>
</evidence>
<feature type="repeat" description="PPR" evidence="3">
    <location>
        <begin position="187"/>
        <end position="221"/>
    </location>
</feature>
<gene>
    <name evidence="4" type="ORF">GLYMA_10G083900</name>
</gene>
<organism evidence="5">
    <name type="scientific">Glycine max</name>
    <name type="common">Soybean</name>
    <name type="synonym">Glycine hispida</name>
    <dbReference type="NCBI Taxonomy" id="3847"/>
    <lineage>
        <taxon>Eukaryota</taxon>
        <taxon>Viridiplantae</taxon>
        <taxon>Streptophyta</taxon>
        <taxon>Embryophyta</taxon>
        <taxon>Tracheophyta</taxon>
        <taxon>Spermatophyta</taxon>
        <taxon>Magnoliopsida</taxon>
        <taxon>eudicotyledons</taxon>
        <taxon>Gunneridae</taxon>
        <taxon>Pentapetalae</taxon>
        <taxon>rosids</taxon>
        <taxon>fabids</taxon>
        <taxon>Fabales</taxon>
        <taxon>Fabaceae</taxon>
        <taxon>Papilionoideae</taxon>
        <taxon>50 kb inversion clade</taxon>
        <taxon>NPAAA clade</taxon>
        <taxon>indigoferoid/millettioid clade</taxon>
        <taxon>Phaseoleae</taxon>
        <taxon>Glycine</taxon>
        <taxon>Glycine subgen. Soja</taxon>
    </lineage>
</organism>
<sequence>MHVCDTLKTRRCNAIEAGMRVEGERTTQKQLSNKPSDIDASRALFIEITEILGADTVIPDQSPSGFLFPLETPHSEGGLNDQPACTEDAQMGNMGDLDVSRVVGEINDIVRAENDSSTLEEMLENLSYGLNSEVFDMVLKRCFKLKDEYSHTMRTYNTMLHIAREAKEFPFVKKLVEEMDECGIQKDVNVWTIIITHYGKANKISEALLAFENMKSAGKREIAMEFYNQMIWKDMVLDVTLYNMVMNCMARSGDVAAVNLLGNDMIRLPVMPENCVHGCMLKIFCIFGRIEDALELIRDLKNKDLDLEPENYKNLVRRLCKAGRITYALEIVDIMKRRDMDDGRVHGIVINGYLGRNDADRALEVFQCMKESGCVPTISTYTDLIQHLLRLNRYEETCMLYDEMLGKGIKPDIMAITTMVEGHVSQNRISGAWKMFNYVFG</sequence>
<dbReference type="Proteomes" id="UP000008827">
    <property type="component" value="Chromosome 10"/>
</dbReference>
<feature type="repeat" description="PPR" evidence="3">
    <location>
        <begin position="377"/>
        <end position="411"/>
    </location>
</feature>
<protein>
    <recommendedName>
        <fullName evidence="7">Pentacotripeptide-repeat region of PRORP domain-containing protein</fullName>
    </recommendedName>
</protein>
<keyword evidence="6" id="KW-1185">Reference proteome</keyword>
<dbReference type="PROSITE" id="PS51375">
    <property type="entry name" value="PPR"/>
    <property type="match status" value="3"/>
</dbReference>
<comment type="similarity">
    <text evidence="1">Belongs to the PPR family. P subfamily.</text>
</comment>
<feature type="repeat" description="PPR" evidence="3">
    <location>
        <begin position="342"/>
        <end position="376"/>
    </location>
</feature>
<dbReference type="PaxDb" id="3847-GLYMA10G10481.1"/>
<dbReference type="InParanoid" id="K7LI38"/>
<reference evidence="4" key="3">
    <citation type="submission" date="2018-07" db="EMBL/GenBank/DDBJ databases">
        <title>WGS assembly of Glycine max.</title>
        <authorList>
            <person name="Schmutz J."/>
            <person name="Cannon S."/>
            <person name="Schlueter J."/>
            <person name="Ma J."/>
            <person name="Mitros T."/>
            <person name="Nelson W."/>
            <person name="Hyten D."/>
            <person name="Song Q."/>
            <person name="Thelen J."/>
            <person name="Cheng J."/>
            <person name="Xu D."/>
            <person name="Hellsten U."/>
            <person name="May G."/>
            <person name="Yu Y."/>
            <person name="Sakurai T."/>
            <person name="Umezawa T."/>
            <person name="Bhattacharyya M."/>
            <person name="Sandhu D."/>
            <person name="Valliyodan B."/>
            <person name="Lindquist E."/>
            <person name="Peto M."/>
            <person name="Grant D."/>
            <person name="Shu S."/>
            <person name="Goodstein D."/>
            <person name="Barry K."/>
            <person name="Futrell-Griggs M."/>
            <person name="Abernathy B."/>
            <person name="Du J."/>
            <person name="Tian Z."/>
            <person name="Zhu L."/>
            <person name="Gill N."/>
            <person name="Joshi T."/>
            <person name="Libault M."/>
            <person name="Sethuraman A."/>
            <person name="Zhang X."/>
            <person name="Shinozaki K."/>
            <person name="Nguyen H."/>
            <person name="Wing R."/>
            <person name="Cregan P."/>
            <person name="Specht J."/>
            <person name="Grimwood J."/>
            <person name="Rokhsar D."/>
            <person name="Stacey G."/>
            <person name="Shoemaker R."/>
            <person name="Jackson S."/>
        </authorList>
    </citation>
    <scope>NUCLEOTIDE SEQUENCE</scope>
    <source>
        <tissue evidence="4">Callus</tissue>
    </source>
</reference>
<dbReference type="EnsemblPlants" id="KRH32888">
    <property type="protein sequence ID" value="KRH32888"/>
    <property type="gene ID" value="GLYMA_10G083900"/>
</dbReference>
<dbReference type="AlphaFoldDB" id="K7LI38"/>
<evidence type="ECO:0000313" key="6">
    <source>
        <dbReference type="Proteomes" id="UP000008827"/>
    </source>
</evidence>
<name>K7LI38_SOYBN</name>
<dbReference type="Gramene" id="KRH32888">
    <property type="protein sequence ID" value="KRH32888"/>
    <property type="gene ID" value="GLYMA_10G083900"/>
</dbReference>
<evidence type="ECO:0000313" key="5">
    <source>
        <dbReference type="EnsemblPlants" id="KRH32888"/>
    </source>
</evidence>
<dbReference type="HOGENOM" id="CLU_002706_49_25_1"/>
<reference evidence="4 5" key="1">
    <citation type="journal article" date="2010" name="Nature">
        <title>Genome sequence of the palaeopolyploid soybean.</title>
        <authorList>
            <person name="Schmutz J."/>
            <person name="Cannon S.B."/>
            <person name="Schlueter J."/>
            <person name="Ma J."/>
            <person name="Mitros T."/>
            <person name="Nelson W."/>
            <person name="Hyten D.L."/>
            <person name="Song Q."/>
            <person name="Thelen J.J."/>
            <person name="Cheng J."/>
            <person name="Xu D."/>
            <person name="Hellsten U."/>
            <person name="May G.D."/>
            <person name="Yu Y."/>
            <person name="Sakurai T."/>
            <person name="Umezawa T."/>
            <person name="Bhattacharyya M.K."/>
            <person name="Sandhu D."/>
            <person name="Valliyodan B."/>
            <person name="Lindquist E."/>
            <person name="Peto M."/>
            <person name="Grant D."/>
            <person name="Shu S."/>
            <person name="Goodstein D."/>
            <person name="Barry K."/>
            <person name="Futrell-Griggs M."/>
            <person name="Abernathy B."/>
            <person name="Du J."/>
            <person name="Tian Z."/>
            <person name="Zhu L."/>
            <person name="Gill N."/>
            <person name="Joshi T."/>
            <person name="Libault M."/>
            <person name="Sethuraman A."/>
            <person name="Zhang X.-C."/>
            <person name="Shinozaki K."/>
            <person name="Nguyen H.T."/>
            <person name="Wing R.A."/>
            <person name="Cregan P."/>
            <person name="Specht J."/>
            <person name="Grimwood J."/>
            <person name="Rokhsar D."/>
            <person name="Stacey G."/>
            <person name="Shoemaker R.C."/>
            <person name="Jackson S.A."/>
        </authorList>
    </citation>
    <scope>NUCLEOTIDE SEQUENCE [LARGE SCALE GENOMIC DNA]</scope>
    <source>
        <strain evidence="5">cv. Williams 82</strain>
        <tissue evidence="4">Callus</tissue>
    </source>
</reference>
<dbReference type="STRING" id="3847.K7LI38"/>
<dbReference type="Gene3D" id="1.25.40.10">
    <property type="entry name" value="Tetratricopeptide repeat domain"/>
    <property type="match status" value="3"/>
</dbReference>
<proteinExistence type="inferred from homology"/>